<dbReference type="PROSITE" id="PS51841">
    <property type="entry name" value="LTD"/>
    <property type="match status" value="1"/>
</dbReference>
<dbReference type="Pfam" id="PF10042">
    <property type="entry name" value="DUF2278"/>
    <property type="match status" value="1"/>
</dbReference>
<dbReference type="AlphaFoldDB" id="A0A9W9K981"/>
<protein>
    <recommendedName>
        <fullName evidence="2">LTD domain-containing protein</fullName>
    </recommendedName>
</protein>
<evidence type="ECO:0000259" key="2">
    <source>
        <dbReference type="PROSITE" id="PS51841"/>
    </source>
</evidence>
<gene>
    <name evidence="3" type="ORF">N7456_007428</name>
</gene>
<evidence type="ECO:0000313" key="4">
    <source>
        <dbReference type="Proteomes" id="UP001149165"/>
    </source>
</evidence>
<reference evidence="3" key="1">
    <citation type="submission" date="2022-11" db="EMBL/GenBank/DDBJ databases">
        <authorList>
            <person name="Petersen C."/>
        </authorList>
    </citation>
    <scope>NUCLEOTIDE SEQUENCE</scope>
    <source>
        <strain evidence="3">IBT 30069</strain>
    </source>
</reference>
<evidence type="ECO:0000313" key="3">
    <source>
        <dbReference type="EMBL" id="KAJ5096707.1"/>
    </source>
</evidence>
<feature type="domain" description="LTD" evidence="2">
    <location>
        <begin position="245"/>
        <end position="354"/>
    </location>
</feature>
<dbReference type="InterPro" id="IPR019268">
    <property type="entry name" value="DUF2278"/>
</dbReference>
<dbReference type="InterPro" id="IPR036415">
    <property type="entry name" value="Lamin_tail_dom_sf"/>
</dbReference>
<organism evidence="3 4">
    <name type="scientific">Penicillium angulare</name>
    <dbReference type="NCBI Taxonomy" id="116970"/>
    <lineage>
        <taxon>Eukaryota</taxon>
        <taxon>Fungi</taxon>
        <taxon>Dikarya</taxon>
        <taxon>Ascomycota</taxon>
        <taxon>Pezizomycotina</taxon>
        <taxon>Eurotiomycetes</taxon>
        <taxon>Eurotiomycetidae</taxon>
        <taxon>Eurotiales</taxon>
        <taxon>Aspergillaceae</taxon>
        <taxon>Penicillium</taxon>
    </lineage>
</organism>
<keyword evidence="4" id="KW-1185">Reference proteome</keyword>
<dbReference type="InterPro" id="IPR001322">
    <property type="entry name" value="Lamin_tail_dom"/>
</dbReference>
<feature type="region of interest" description="Disordered" evidence="1">
    <location>
        <begin position="33"/>
        <end position="70"/>
    </location>
</feature>
<sequence>MPIQDYGVWKARPVTYQFEYDADDHISPHLSLFFDDGQDNRSSRPQHEARQPDHYKHRHGGKPPPSIPGLNRAAINIKSGDKKESRLVFWINRNFQENPMVNNLSELDSGFKLLENEEAASGLLRLDLIRGNLFNVDSGRLLPHDIEGPNNDMIDVLEPEVKKAIEEDAEIYLFGEQFNSRDGIHNCHMNQGNSKKYQKDDGVFQDGGLLIHYPSSGQWVGVFMGFASQAVHTDEDSGHAISSETWADYLSSTSDRADLIENSVSIDEVQPEEDSQTRRKSVTLTNRTDHKIPLSTWKVKNSAGHSQTLPSNAELNAKATDAFDISNVDFSTIADTATLLNEKGLKVDGVSYNSHPGKVHGQSVVFAQ</sequence>
<dbReference type="Gene3D" id="2.60.40.1260">
    <property type="entry name" value="Lamin Tail domain"/>
    <property type="match status" value="1"/>
</dbReference>
<dbReference type="OrthoDB" id="2580841at2759"/>
<proteinExistence type="predicted"/>
<comment type="caution">
    <text evidence="3">The sequence shown here is derived from an EMBL/GenBank/DDBJ whole genome shotgun (WGS) entry which is preliminary data.</text>
</comment>
<dbReference type="Proteomes" id="UP001149165">
    <property type="component" value="Unassembled WGS sequence"/>
</dbReference>
<accession>A0A9W9K981</accession>
<dbReference type="Pfam" id="PF00932">
    <property type="entry name" value="LTD"/>
    <property type="match status" value="1"/>
</dbReference>
<evidence type="ECO:0000256" key="1">
    <source>
        <dbReference type="SAM" id="MobiDB-lite"/>
    </source>
</evidence>
<dbReference type="SUPFAM" id="SSF74853">
    <property type="entry name" value="Lamin A/C globular tail domain"/>
    <property type="match status" value="1"/>
</dbReference>
<name>A0A9W9K981_9EURO</name>
<reference evidence="3" key="2">
    <citation type="journal article" date="2023" name="IMA Fungus">
        <title>Comparative genomic study of the Penicillium genus elucidates a diverse pangenome and 15 lateral gene transfer events.</title>
        <authorList>
            <person name="Petersen C."/>
            <person name="Sorensen T."/>
            <person name="Nielsen M.R."/>
            <person name="Sondergaard T.E."/>
            <person name="Sorensen J.L."/>
            <person name="Fitzpatrick D.A."/>
            <person name="Frisvad J.C."/>
            <person name="Nielsen K.L."/>
        </authorList>
    </citation>
    <scope>NUCLEOTIDE SEQUENCE</scope>
    <source>
        <strain evidence="3">IBT 30069</strain>
    </source>
</reference>
<dbReference type="EMBL" id="JAPQKH010000005">
    <property type="protein sequence ID" value="KAJ5096707.1"/>
    <property type="molecule type" value="Genomic_DNA"/>
</dbReference>
<feature type="compositionally biased region" description="Basic and acidic residues" evidence="1">
    <location>
        <begin position="38"/>
        <end position="54"/>
    </location>
</feature>